<dbReference type="OrthoDB" id="89188at2157"/>
<organism evidence="1 2">
    <name type="scientific">Thermococcus kodakarensis (strain ATCC BAA-918 / JCM 12380 / KOD1)</name>
    <name type="common">Pyrococcus kodakaraensis (strain KOD1)</name>
    <dbReference type="NCBI Taxonomy" id="69014"/>
    <lineage>
        <taxon>Archaea</taxon>
        <taxon>Methanobacteriati</taxon>
        <taxon>Methanobacteriota</taxon>
        <taxon>Thermococci</taxon>
        <taxon>Thermococcales</taxon>
        <taxon>Thermococcaceae</taxon>
        <taxon>Thermococcus</taxon>
    </lineage>
</organism>
<proteinExistence type="predicted"/>
<accession>Q5JFC4</accession>
<dbReference type="GeneID" id="78447105"/>
<dbReference type="EMBL" id="AP006878">
    <property type="protein sequence ID" value="BAD84779.1"/>
    <property type="molecule type" value="Genomic_DNA"/>
</dbReference>
<dbReference type="RefSeq" id="WP_011249545.1">
    <property type="nucleotide sequence ID" value="NC_006624.1"/>
</dbReference>
<dbReference type="STRING" id="69014.TK0590"/>
<dbReference type="AlphaFoldDB" id="Q5JFC4"/>
<evidence type="ECO:0000313" key="2">
    <source>
        <dbReference type="Proteomes" id="UP000000536"/>
    </source>
</evidence>
<dbReference type="EnsemblBacteria" id="BAD84779">
    <property type="protein sequence ID" value="BAD84779"/>
    <property type="gene ID" value="TK0590"/>
</dbReference>
<protein>
    <submittedName>
        <fullName evidence="1">Uncharacterized protein</fullName>
    </submittedName>
</protein>
<gene>
    <name evidence="1" type="ordered locus">TK0590</name>
</gene>
<sequence>MYSIKELQDIVSRIVSTKGHVGITDGGIEIHIHGGISGQEFREIENAAWKGGLVLDRIYYHRISDTLAIRFKKPGD</sequence>
<reference evidence="1 2" key="1">
    <citation type="journal article" date="2005" name="Genome Res.">
        <title>Complete genome sequence of the hyperthermophilic archaeon Thermococcus kodakaraensis KOD1 and comparison with Pyrococcus genomes.</title>
        <authorList>
            <person name="Fukui T."/>
            <person name="Atomi H."/>
            <person name="Kanai T."/>
            <person name="Matsumi R."/>
            <person name="Fujiwara S."/>
            <person name="Imanaka T."/>
        </authorList>
    </citation>
    <scope>NUCLEOTIDE SEQUENCE [LARGE SCALE GENOMIC DNA]</scope>
    <source>
        <strain evidence="2">ATCC BAA-918 / JCM 12380 / KOD1</strain>
    </source>
</reference>
<dbReference type="InParanoid" id="Q5JFC4"/>
<keyword evidence="2" id="KW-1185">Reference proteome</keyword>
<dbReference type="HOGENOM" id="CLU_2646117_0_0_2"/>
<dbReference type="Proteomes" id="UP000000536">
    <property type="component" value="Chromosome"/>
</dbReference>
<dbReference type="KEGG" id="tko:TK0590"/>
<evidence type="ECO:0000313" key="1">
    <source>
        <dbReference type="EMBL" id="BAD84779.1"/>
    </source>
</evidence>
<name>Q5JFC4_THEKO</name>